<dbReference type="OrthoDB" id="3788519at2"/>
<dbReference type="GO" id="GO:0003723">
    <property type="term" value="F:RNA binding"/>
    <property type="evidence" value="ECO:0007669"/>
    <property type="project" value="InterPro"/>
</dbReference>
<protein>
    <submittedName>
        <fullName evidence="4">ANTAR domain-containing protein</fullName>
    </submittedName>
</protein>
<dbReference type="SUPFAM" id="SSF52172">
    <property type="entry name" value="CheY-like"/>
    <property type="match status" value="1"/>
</dbReference>
<keyword evidence="5" id="KW-1185">Reference proteome</keyword>
<feature type="compositionally biased region" description="Basic and acidic residues" evidence="2">
    <location>
        <begin position="1"/>
        <end position="12"/>
    </location>
</feature>
<dbReference type="SMART" id="SM01012">
    <property type="entry name" value="ANTAR"/>
    <property type="match status" value="1"/>
</dbReference>
<evidence type="ECO:0000313" key="4">
    <source>
        <dbReference type="EMBL" id="SNS03101.1"/>
    </source>
</evidence>
<dbReference type="EMBL" id="FZOO01000001">
    <property type="protein sequence ID" value="SNS03101.1"/>
    <property type="molecule type" value="Genomic_DNA"/>
</dbReference>
<dbReference type="InterPro" id="IPR005561">
    <property type="entry name" value="ANTAR"/>
</dbReference>
<evidence type="ECO:0000259" key="3">
    <source>
        <dbReference type="PROSITE" id="PS50921"/>
    </source>
</evidence>
<dbReference type="Gene3D" id="1.10.10.10">
    <property type="entry name" value="Winged helix-like DNA-binding domain superfamily/Winged helix DNA-binding domain"/>
    <property type="match status" value="1"/>
</dbReference>
<accession>A0A239B662</accession>
<dbReference type="Proteomes" id="UP000198373">
    <property type="component" value="Unassembled WGS sequence"/>
</dbReference>
<feature type="region of interest" description="Disordered" evidence="2">
    <location>
        <begin position="1"/>
        <end position="64"/>
    </location>
</feature>
<evidence type="ECO:0000256" key="2">
    <source>
        <dbReference type="SAM" id="MobiDB-lite"/>
    </source>
</evidence>
<dbReference type="InterPro" id="IPR036388">
    <property type="entry name" value="WH-like_DNA-bd_sf"/>
</dbReference>
<dbReference type="Pfam" id="PF03861">
    <property type="entry name" value="ANTAR"/>
    <property type="match status" value="1"/>
</dbReference>
<dbReference type="RefSeq" id="WP_089303952.1">
    <property type="nucleotide sequence ID" value="NZ_FZOO01000001.1"/>
</dbReference>
<feature type="coiled-coil region" evidence="1">
    <location>
        <begin position="67"/>
        <end position="94"/>
    </location>
</feature>
<dbReference type="InterPro" id="IPR011006">
    <property type="entry name" value="CheY-like_superfamily"/>
</dbReference>
<gene>
    <name evidence="4" type="ORF">SAMN06893096_101454</name>
</gene>
<proteinExistence type="predicted"/>
<feature type="domain" description="ANTAR" evidence="3">
    <location>
        <begin position="74"/>
        <end position="135"/>
    </location>
</feature>
<name>A0A239B662_9ACTN</name>
<dbReference type="AlphaFoldDB" id="A0A239B662"/>
<evidence type="ECO:0000313" key="5">
    <source>
        <dbReference type="Proteomes" id="UP000198373"/>
    </source>
</evidence>
<reference evidence="5" key="1">
    <citation type="submission" date="2017-06" db="EMBL/GenBank/DDBJ databases">
        <authorList>
            <person name="Varghese N."/>
            <person name="Submissions S."/>
        </authorList>
    </citation>
    <scope>NUCLEOTIDE SEQUENCE [LARGE SCALE GENOMIC DNA]</scope>
    <source>
        <strain evidence="5">DSM 46839</strain>
    </source>
</reference>
<feature type="compositionally biased region" description="Low complexity" evidence="2">
    <location>
        <begin position="24"/>
        <end position="37"/>
    </location>
</feature>
<keyword evidence="1" id="KW-0175">Coiled coil</keyword>
<sequence>MTDSTDSKHRPADQPPATVDVEAARSTGRSGRTRGAAVHGPLDARRWPHRQPAAGGEHTTGPAAEETAELCARVAAAEDRADNLERALASNRRIGVAIGVLMTRLRCTEDQAFALLRQESMRRNVKVADLAEQVVYTGTL</sequence>
<evidence type="ECO:0000256" key="1">
    <source>
        <dbReference type="SAM" id="Coils"/>
    </source>
</evidence>
<dbReference type="PROSITE" id="PS50921">
    <property type="entry name" value="ANTAR"/>
    <property type="match status" value="1"/>
</dbReference>
<organism evidence="4 5">
    <name type="scientific">Geodermatophilus pulveris</name>
    <dbReference type="NCBI Taxonomy" id="1564159"/>
    <lineage>
        <taxon>Bacteria</taxon>
        <taxon>Bacillati</taxon>
        <taxon>Actinomycetota</taxon>
        <taxon>Actinomycetes</taxon>
        <taxon>Geodermatophilales</taxon>
        <taxon>Geodermatophilaceae</taxon>
        <taxon>Geodermatophilus</taxon>
    </lineage>
</organism>